<reference evidence="3 4" key="1">
    <citation type="journal article" date="2019" name="Emerg. Microbes Infect.">
        <title>Comprehensive subspecies identification of 175 nontuberculous mycobacteria species based on 7547 genomic profiles.</title>
        <authorList>
            <person name="Matsumoto Y."/>
            <person name="Kinjo T."/>
            <person name="Motooka D."/>
            <person name="Nabeya D."/>
            <person name="Jung N."/>
            <person name="Uechi K."/>
            <person name="Horii T."/>
            <person name="Iida T."/>
            <person name="Fujita J."/>
            <person name="Nakamura S."/>
        </authorList>
    </citation>
    <scope>NUCLEOTIDE SEQUENCE [LARGE SCALE GENOMIC DNA]</scope>
    <source>
        <strain evidence="3 4">JCM 17899</strain>
    </source>
</reference>
<feature type="domain" description="PE-PPE" evidence="2">
    <location>
        <begin position="91"/>
        <end position="328"/>
    </location>
</feature>
<dbReference type="InterPro" id="IPR013228">
    <property type="entry name" value="PE-PPE_C"/>
</dbReference>
<dbReference type="Pfam" id="PF08237">
    <property type="entry name" value="PE-PPE"/>
    <property type="match status" value="1"/>
</dbReference>
<feature type="compositionally biased region" description="Low complexity" evidence="1">
    <location>
        <begin position="483"/>
        <end position="516"/>
    </location>
</feature>
<feature type="compositionally biased region" description="Low complexity" evidence="1">
    <location>
        <begin position="443"/>
        <end position="452"/>
    </location>
</feature>
<name>A0A7I7QZ01_9MYCO</name>
<dbReference type="EMBL" id="AP022588">
    <property type="protein sequence ID" value="BBY31495.1"/>
    <property type="molecule type" value="Genomic_DNA"/>
</dbReference>
<proteinExistence type="predicted"/>
<gene>
    <name evidence="3" type="ORF">MSEDJ_55910</name>
</gene>
<evidence type="ECO:0000313" key="4">
    <source>
        <dbReference type="Proteomes" id="UP000467193"/>
    </source>
</evidence>
<protein>
    <recommendedName>
        <fullName evidence="2">PE-PPE domain-containing protein</fullName>
    </recommendedName>
</protein>
<organism evidence="3 4">
    <name type="scientific">Mycolicibacterium sediminis</name>
    <dbReference type="NCBI Taxonomy" id="1286180"/>
    <lineage>
        <taxon>Bacteria</taxon>
        <taxon>Bacillati</taxon>
        <taxon>Actinomycetota</taxon>
        <taxon>Actinomycetes</taxon>
        <taxon>Mycobacteriales</taxon>
        <taxon>Mycobacteriaceae</taxon>
        <taxon>Mycolicibacterium</taxon>
    </lineage>
</organism>
<keyword evidence="4" id="KW-1185">Reference proteome</keyword>
<sequence>MRESGTHSGLVRARSMGAAVLALLSALTLVAVGSVGSAAVSLAATTALINGASGLPKPADKPGYIFGVADHLLAPNTACNAMTNPACNLVPVNGPETIFPFIGGLSGLTFDKSVAEGLRNLNLEYQAVRAADPNGEIVIFGYSQSGDIVTKQLRNIAKDPNRPPADQLEILIVGNTNRPNGGLLSRLTPLYIPFFNASFDGPTPTDTGYQGTDIAFYYDGIADFPTYPLNLLATVNALFGFLTIHPTYPAPNPALGEYTQTQFQEAMADPANRQTFGDTTFITLPIKNLPILHTPRALAAKTGTTYFVEPLLDLIEPTLTVLIELGYDRTIPYGRFTTAGLFPIINPIKLASDLAAAAAQGVQEAVQDLQTRPTPPAELVQADPLPFVNPNPFSAPYVDPAPSTSSSRLYDASNTARTSSEASTAGGIDGLAATAATSDDESGTTGDTAGTSVRGGLTTQSGQTDLRPQPSGSSNSRKARPNSISSFITRSTARTSSATDGPAGVSGASPSSPGPTAGAGGLSGTATGSTGGAGSPGIGQ</sequence>
<dbReference type="Gene3D" id="3.40.50.1820">
    <property type="entry name" value="alpha/beta hydrolase"/>
    <property type="match status" value="1"/>
</dbReference>
<feature type="compositionally biased region" description="Polar residues" evidence="1">
    <location>
        <begin position="402"/>
        <end position="423"/>
    </location>
</feature>
<feature type="compositionally biased region" description="Polar residues" evidence="1">
    <location>
        <begin position="457"/>
        <end position="476"/>
    </location>
</feature>
<dbReference type="RefSeq" id="WP_163800981.1">
    <property type="nucleotide sequence ID" value="NZ_AP022588.1"/>
</dbReference>
<evidence type="ECO:0000313" key="3">
    <source>
        <dbReference type="EMBL" id="BBY31495.1"/>
    </source>
</evidence>
<accession>A0A7I7QZ01</accession>
<dbReference type="Proteomes" id="UP000467193">
    <property type="component" value="Chromosome"/>
</dbReference>
<dbReference type="InterPro" id="IPR029058">
    <property type="entry name" value="AB_hydrolase_fold"/>
</dbReference>
<feature type="compositionally biased region" description="Gly residues" evidence="1">
    <location>
        <begin position="517"/>
        <end position="540"/>
    </location>
</feature>
<dbReference type="AlphaFoldDB" id="A0A7I7QZ01"/>
<feature type="region of interest" description="Disordered" evidence="1">
    <location>
        <begin position="391"/>
        <end position="540"/>
    </location>
</feature>
<feature type="region of interest" description="Disordered" evidence="1">
    <location>
        <begin position="367"/>
        <end position="386"/>
    </location>
</feature>
<evidence type="ECO:0000256" key="1">
    <source>
        <dbReference type="SAM" id="MobiDB-lite"/>
    </source>
</evidence>
<evidence type="ECO:0000259" key="2">
    <source>
        <dbReference type="Pfam" id="PF08237"/>
    </source>
</evidence>
<dbReference type="KEGG" id="msei:MSEDJ_55910"/>